<keyword evidence="2" id="KW-0479">Metal-binding</keyword>
<keyword evidence="6" id="KW-1185">Reference proteome</keyword>
<gene>
    <name evidence="5" type="ORF">BVC80_1751g186</name>
</gene>
<dbReference type="InterPro" id="IPR035938">
    <property type="entry name" value="Hemerythrin-like_sf"/>
</dbReference>
<dbReference type="OMA" id="MLWHMER"/>
<dbReference type="OrthoDB" id="4951845at2759"/>
<dbReference type="AlphaFoldDB" id="A0A200QHU7"/>
<evidence type="ECO:0000256" key="2">
    <source>
        <dbReference type="ARBA" id="ARBA00022723"/>
    </source>
</evidence>
<accession>A0A200QHU7</accession>
<dbReference type="GO" id="GO:0046872">
    <property type="term" value="F:metal ion binding"/>
    <property type="evidence" value="ECO:0007669"/>
    <property type="project" value="UniProtKB-KW"/>
</dbReference>
<name>A0A200QHU7_MACCD</name>
<keyword evidence="3" id="KW-0408">Iron</keyword>
<evidence type="ECO:0000259" key="4">
    <source>
        <dbReference type="Pfam" id="PF01814"/>
    </source>
</evidence>
<dbReference type="FunCoup" id="A0A200QHU7">
    <property type="interactions" value="1565"/>
</dbReference>
<evidence type="ECO:0000313" key="5">
    <source>
        <dbReference type="EMBL" id="OVA10012.1"/>
    </source>
</evidence>
<comment type="caution">
    <text evidence="5">The sequence shown here is derived from an EMBL/GenBank/DDBJ whole genome shotgun (WGS) entry which is preliminary data.</text>
</comment>
<dbReference type="PANTHER" id="PTHR35739">
    <property type="entry name" value="OS01G0861700 PROTEIN"/>
    <property type="match status" value="1"/>
</dbReference>
<dbReference type="Pfam" id="PF01814">
    <property type="entry name" value="Hemerythrin"/>
    <property type="match status" value="1"/>
</dbReference>
<reference evidence="5 6" key="1">
    <citation type="journal article" date="2017" name="Mol. Plant">
        <title>The Genome of Medicinal Plant Macleaya cordata Provides New Insights into Benzylisoquinoline Alkaloids Metabolism.</title>
        <authorList>
            <person name="Liu X."/>
            <person name="Liu Y."/>
            <person name="Huang P."/>
            <person name="Ma Y."/>
            <person name="Qing Z."/>
            <person name="Tang Q."/>
            <person name="Cao H."/>
            <person name="Cheng P."/>
            <person name="Zheng Y."/>
            <person name="Yuan Z."/>
            <person name="Zhou Y."/>
            <person name="Liu J."/>
            <person name="Tang Z."/>
            <person name="Zhuo Y."/>
            <person name="Zhang Y."/>
            <person name="Yu L."/>
            <person name="Huang J."/>
            <person name="Yang P."/>
            <person name="Peng Q."/>
            <person name="Zhang J."/>
            <person name="Jiang W."/>
            <person name="Zhang Z."/>
            <person name="Lin K."/>
            <person name="Ro D.K."/>
            <person name="Chen X."/>
            <person name="Xiong X."/>
            <person name="Shang Y."/>
            <person name="Huang S."/>
            <person name="Zeng J."/>
        </authorList>
    </citation>
    <scope>NUCLEOTIDE SEQUENCE [LARGE SCALE GENOMIC DNA]</scope>
    <source>
        <strain evidence="6">cv. BLH2017</strain>
        <tissue evidence="5">Root</tissue>
    </source>
</reference>
<sequence length="364" mass="40777">MGNCFPKQKKSSAEIAPSDFIKGSPVVRLYGSPSSNLTSFIRIALLYKSVSVNFIPSENPHFGSENPVLQLGSDTVTGSSETLLRYIEGKFPNPPLLDRIDSAGNQAVPGIVLAVTIQHKCMTWYLESLVKWAEDLATRGKGRAVDPSMGSPVMEVRKFGRSYSQLLEVMLEHAQMEERVLFPVFERADRGLSKAANEDHARDLPIMNGIKEDIKSIGVLDAGNPVYQEGLFNLSSRLKTLQEHCKEHFEEEERELLPLLEATELSKEQHDRMVEQCVEVMEGTHSHLIHFLILGLLPQDVIQYLNLIIRCTTNTERVGSMLRTLTSRIESTISSSNHRPSQSQHHLAKYRGTTVPSNEYCQMG</sequence>
<feature type="domain" description="Hemerythrin-like" evidence="4">
    <location>
        <begin position="134"/>
        <end position="260"/>
    </location>
</feature>
<dbReference type="PANTHER" id="PTHR35739:SF1">
    <property type="entry name" value="OS01G0861700 PROTEIN"/>
    <property type="match status" value="1"/>
</dbReference>
<dbReference type="SUPFAM" id="SSF47188">
    <property type="entry name" value="Hemerythrin-like"/>
    <property type="match status" value="1"/>
</dbReference>
<evidence type="ECO:0000256" key="1">
    <source>
        <dbReference type="ARBA" id="ARBA00010587"/>
    </source>
</evidence>
<evidence type="ECO:0000313" key="6">
    <source>
        <dbReference type="Proteomes" id="UP000195402"/>
    </source>
</evidence>
<proteinExistence type="inferred from homology"/>
<dbReference type="Gene3D" id="1.20.120.520">
    <property type="entry name" value="nmb1532 protein domain like"/>
    <property type="match status" value="1"/>
</dbReference>
<dbReference type="STRING" id="56857.A0A200QHU7"/>
<comment type="similarity">
    <text evidence="1">Belongs to the hemerythrin family.</text>
</comment>
<dbReference type="Proteomes" id="UP000195402">
    <property type="component" value="Unassembled WGS sequence"/>
</dbReference>
<dbReference type="InterPro" id="IPR012312">
    <property type="entry name" value="Hemerythrin-like"/>
</dbReference>
<protein>
    <submittedName>
        <fullName evidence="5">Hemerythrin/HHE cation-binding motif</fullName>
    </submittedName>
</protein>
<dbReference type="EMBL" id="MVGT01002043">
    <property type="protein sequence ID" value="OVA10012.1"/>
    <property type="molecule type" value="Genomic_DNA"/>
</dbReference>
<evidence type="ECO:0000256" key="3">
    <source>
        <dbReference type="ARBA" id="ARBA00023004"/>
    </source>
</evidence>
<organism evidence="5 6">
    <name type="scientific">Macleaya cordata</name>
    <name type="common">Five-seeded plume-poppy</name>
    <name type="synonym">Bocconia cordata</name>
    <dbReference type="NCBI Taxonomy" id="56857"/>
    <lineage>
        <taxon>Eukaryota</taxon>
        <taxon>Viridiplantae</taxon>
        <taxon>Streptophyta</taxon>
        <taxon>Embryophyta</taxon>
        <taxon>Tracheophyta</taxon>
        <taxon>Spermatophyta</taxon>
        <taxon>Magnoliopsida</taxon>
        <taxon>Ranunculales</taxon>
        <taxon>Papaveraceae</taxon>
        <taxon>Papaveroideae</taxon>
        <taxon>Macleaya</taxon>
    </lineage>
</organism>
<dbReference type="InParanoid" id="A0A200QHU7"/>